<sequence length="127" mass="14390">MALFNRTPKATVSDLDLLRSEIEALRAELTKRTNELSFVTAATNGLDQRINAIDSRLSNMTSELTHQLHELGNEIQTITEQQQDPASVAALEQLRVNQTRIANEQARYEIAFRQDLATLAEMLRRPQ</sequence>
<accession>A0A094SGC3</accession>
<name>A0A094SGC3_9ZZZZ</name>
<protein>
    <submittedName>
        <fullName evidence="1">Unannotated protein</fullName>
    </submittedName>
</protein>
<dbReference type="EMBL" id="CAEZZM010000084">
    <property type="protein sequence ID" value="CAB4764894.1"/>
    <property type="molecule type" value="Genomic_DNA"/>
</dbReference>
<organism evidence="5">
    <name type="scientific">freshwater metagenome</name>
    <dbReference type="NCBI Taxonomy" id="449393"/>
    <lineage>
        <taxon>unclassified sequences</taxon>
        <taxon>metagenomes</taxon>
        <taxon>ecological metagenomes</taxon>
    </lineage>
</organism>
<dbReference type="EMBL" id="CAFBOT010000024">
    <property type="protein sequence ID" value="CAB4983506.1"/>
    <property type="molecule type" value="Genomic_DNA"/>
</dbReference>
<reference evidence="1" key="2">
    <citation type="submission" date="2020-05" db="EMBL/GenBank/DDBJ databases">
        <authorList>
            <person name="Chiriac C."/>
            <person name="Salcher M."/>
            <person name="Ghai R."/>
            <person name="Kavagutti S V."/>
        </authorList>
    </citation>
    <scope>NUCLEOTIDE SEQUENCE</scope>
</reference>
<evidence type="ECO:0000313" key="3">
    <source>
        <dbReference type="EMBL" id="CAB4764894.1"/>
    </source>
</evidence>
<evidence type="ECO:0000313" key="4">
    <source>
        <dbReference type="EMBL" id="CAB4983506.1"/>
    </source>
</evidence>
<dbReference type="AlphaFoldDB" id="A0A094SGC3"/>
<evidence type="ECO:0000313" key="5">
    <source>
        <dbReference type="EMBL" id="KGA17348.1"/>
    </source>
</evidence>
<evidence type="ECO:0000313" key="1">
    <source>
        <dbReference type="EMBL" id="CAB4647639.1"/>
    </source>
</evidence>
<proteinExistence type="predicted"/>
<gene>
    <name evidence="5" type="ORF">GM51_10590</name>
    <name evidence="1" type="ORF">UFOPK2166_00621</name>
    <name evidence="2" type="ORF">UFOPK2657_00077</name>
    <name evidence="3" type="ORF">UFOPK2872_00761</name>
    <name evidence="4" type="ORF">UFOPK4000_00241</name>
</gene>
<reference evidence="5" key="1">
    <citation type="submission" date="2014-06" db="EMBL/GenBank/DDBJ databases">
        <title>Key roles for freshwater Actinobacteria revealed by deep metagenomic sequencing.</title>
        <authorList>
            <person name="Ghai R."/>
            <person name="Mizuno C.M."/>
            <person name="Picazo A."/>
            <person name="Camacho A."/>
            <person name="Rodriguez-Valera F."/>
        </authorList>
    </citation>
    <scope>NUCLEOTIDE SEQUENCE</scope>
</reference>
<dbReference type="EMBL" id="JNSL01000063">
    <property type="protein sequence ID" value="KGA17348.1"/>
    <property type="molecule type" value="Genomic_DNA"/>
</dbReference>
<dbReference type="EMBL" id="CAEZWB010000065">
    <property type="protein sequence ID" value="CAB4647639.1"/>
    <property type="molecule type" value="Genomic_DNA"/>
</dbReference>
<evidence type="ECO:0000313" key="2">
    <source>
        <dbReference type="EMBL" id="CAB4702389.1"/>
    </source>
</evidence>
<dbReference type="EMBL" id="CAEZYG010000005">
    <property type="protein sequence ID" value="CAB4702389.1"/>
    <property type="molecule type" value="Genomic_DNA"/>
</dbReference>